<dbReference type="EMBL" id="CP001037">
    <property type="protein sequence ID" value="ACC81789.1"/>
    <property type="molecule type" value="Genomic_DNA"/>
</dbReference>
<reference evidence="2 3" key="2">
    <citation type="journal article" date="2013" name="Plant Physiol.">
        <title>A Nostoc punctiforme Sugar Transporter Necessary to Establish a Cyanobacterium-Plant Symbiosis.</title>
        <authorList>
            <person name="Ekman M."/>
            <person name="Picossi S."/>
            <person name="Campbell E.L."/>
            <person name="Meeks J.C."/>
            <person name="Flores E."/>
        </authorList>
    </citation>
    <scope>NUCLEOTIDE SEQUENCE [LARGE SCALE GENOMIC DNA]</scope>
    <source>
        <strain evidence="3">ATCC 29133 / PCC 73102</strain>
    </source>
</reference>
<gene>
    <name evidence="2" type="ordered locus">Npun_F3362</name>
</gene>
<accession>B2J018</accession>
<name>B2J018_NOSP7</name>
<dbReference type="InterPro" id="IPR044894">
    <property type="entry name" value="TubC_N_sf"/>
</dbReference>
<dbReference type="OrthoDB" id="415559at2"/>
<protein>
    <recommendedName>
        <fullName evidence="1">TubC N-terminal docking domain-containing protein</fullName>
    </recommendedName>
</protein>
<organism evidence="2 3">
    <name type="scientific">Nostoc punctiforme (strain ATCC 29133 / PCC 73102)</name>
    <dbReference type="NCBI Taxonomy" id="63737"/>
    <lineage>
        <taxon>Bacteria</taxon>
        <taxon>Bacillati</taxon>
        <taxon>Cyanobacteriota</taxon>
        <taxon>Cyanophyceae</taxon>
        <taxon>Nostocales</taxon>
        <taxon>Nostocaceae</taxon>
        <taxon>Nostoc</taxon>
    </lineage>
</organism>
<dbReference type="RefSeq" id="WP_012409765.1">
    <property type="nucleotide sequence ID" value="NC_010628.1"/>
</dbReference>
<dbReference type="Gene3D" id="1.10.10.1830">
    <property type="entry name" value="Non-ribosomal peptide synthase, adenylation domain"/>
    <property type="match status" value="1"/>
</dbReference>
<dbReference type="KEGG" id="npu:Npun_F3362"/>
<reference evidence="3" key="1">
    <citation type="submission" date="2008-04" db="EMBL/GenBank/DDBJ databases">
        <title>Complete sequence of chromosome of Nostoc punctiforme ATCC 29133.</title>
        <authorList>
            <consortium name="US DOE Joint Genome Institute"/>
            <person name="Copeland A."/>
            <person name="Lucas S."/>
            <person name="Lapidus A."/>
            <person name="Glavina del Rio T."/>
            <person name="Dalin E."/>
            <person name="Tice H."/>
            <person name="Pitluck S."/>
            <person name="Chain P."/>
            <person name="Malfatti S."/>
            <person name="Shin M."/>
            <person name="Vergez L."/>
            <person name="Schmutz J."/>
            <person name="Larimer F."/>
            <person name="Land M."/>
            <person name="Hauser L."/>
            <person name="Kyrpides N."/>
            <person name="Kim E."/>
            <person name="Meeks J.C."/>
            <person name="Elhai J."/>
            <person name="Campbell E.L."/>
            <person name="Thiel T."/>
            <person name="Longmire J."/>
            <person name="Potts M."/>
            <person name="Atlas R."/>
        </authorList>
    </citation>
    <scope>NUCLEOTIDE SEQUENCE [LARGE SCALE GENOMIC DNA]</scope>
    <source>
        <strain evidence="3">ATCC 29133 / PCC 73102</strain>
    </source>
</reference>
<dbReference type="Pfam" id="PF18563">
    <property type="entry name" value="TubC_N"/>
    <property type="match status" value="1"/>
</dbReference>
<dbReference type="PhylomeDB" id="B2J018"/>
<sequence>MNITELVDNLTQKGVKLWVDNDKLRIHSPKGILTPEIQSELAKRKVEILSLLQRKNNDSECPTDNGQSLSLQTIGRLIGGFSQKTDTDFKPPVTNPEVMAQKLKITFRPLPKGYQEAAIIKFREQLTQKLQDCGVQIADWESATKEMNYEITIPLTNLRKTIKTRVVKADVSAIIDVERKPNLLSKLKICIAENLYNFYSQFIWKHQKQSVSKIAQFISWAEENIQPVEDPTNTQIIVLTDLDEEFVSSNLPYQQKIPIGVNTLVRTFSEIVIGVSSHQISILNMNLSDSTFPVESIDDFVLKSLTPKIYVPILPLPLSRFTISQYDPNQSPYAAQLVKFGQELAATELLPSGFKIDDVITRKSHRDIVDWMANGRTGVSYGFVAYAEPPQYVGAGEISASEWENLSPIPGFSNDELRLNQIGRRYLKTKIGNEYRYKQIPDIWVVSSRSGSKKTDLNLETDILRIGLQDRLLLQLPEAINPSAGDIKPSYDLYVMVAIALSASLYAPELIENGAPMVHFHGYPSLDWFKSEKEYYTGVHNPSVPCGTYESGVFNFLGIYDLVQQHGSDIALASLIEPDHGTNIIGRDLEYILSRIKTGIEQGEIELGGKYFPSLKQNLN</sequence>
<dbReference type="InterPro" id="IPR041464">
    <property type="entry name" value="TubC_N"/>
</dbReference>
<dbReference type="AlphaFoldDB" id="B2J018"/>
<feature type="domain" description="TubC N-terminal docking" evidence="1">
    <location>
        <begin position="3"/>
        <end position="53"/>
    </location>
</feature>
<evidence type="ECO:0000313" key="2">
    <source>
        <dbReference type="EMBL" id="ACC81789.1"/>
    </source>
</evidence>
<dbReference type="EnsemblBacteria" id="ACC81789">
    <property type="protein sequence ID" value="ACC81789"/>
    <property type="gene ID" value="Npun_F3362"/>
</dbReference>
<evidence type="ECO:0000259" key="1">
    <source>
        <dbReference type="Pfam" id="PF18563"/>
    </source>
</evidence>
<keyword evidence="3" id="KW-1185">Reference proteome</keyword>
<proteinExistence type="predicted"/>
<dbReference type="eggNOG" id="COG1020">
    <property type="taxonomic scope" value="Bacteria"/>
</dbReference>
<dbReference type="STRING" id="63737.Npun_F3362"/>
<dbReference type="HOGENOM" id="CLU_439317_0_0_3"/>
<dbReference type="Proteomes" id="UP000001191">
    <property type="component" value="Chromosome"/>
</dbReference>
<evidence type="ECO:0000313" key="3">
    <source>
        <dbReference type="Proteomes" id="UP000001191"/>
    </source>
</evidence>